<dbReference type="Proteomes" id="UP001221413">
    <property type="component" value="Unassembled WGS sequence"/>
</dbReference>
<sequence length="297" mass="33674">MIMANIRHVRFYEVPAALDHVIVLLPYRDLKDPPKWLTDKFIITDGGRHTDGKTENKLIVFQDGTYIELIAFVDDKVEYRHDHWWGARSYGIIDWAFTTAATNPNQHHEFICDYLQRIQHTNSKTNWNPEGNCGMNGSFSYAAPQRGGRTRPDGTQLEWNVTFPTHTSLNGNYVTRPVNLPFFCHDVTPRELRVKGSVAHPCGASGIGEVRILVDADCLDLYSACARAVLGYEGPMSAKSKEVGVETPAGPNCRVIFKPAASDEEKAQVREHQFAIKELMLRSDWSYPTIFSYPREE</sequence>
<gene>
    <name evidence="2" type="ORF">Dda_2100</name>
</gene>
<reference evidence="2" key="1">
    <citation type="submission" date="2023-01" db="EMBL/GenBank/DDBJ databases">
        <title>The chitinases involved in constricting ring structure development in the nematode-trapping fungus Drechslerella dactyloides.</title>
        <authorList>
            <person name="Wang R."/>
            <person name="Zhang L."/>
            <person name="Tang P."/>
            <person name="Li S."/>
            <person name="Liang L."/>
        </authorList>
    </citation>
    <scope>NUCLEOTIDE SEQUENCE</scope>
    <source>
        <strain evidence="2">YMF1.00031</strain>
    </source>
</reference>
<dbReference type="InterPro" id="IPR025870">
    <property type="entry name" value="Glyoxalase-like_dom"/>
</dbReference>
<evidence type="ECO:0000259" key="1">
    <source>
        <dbReference type="Pfam" id="PF13468"/>
    </source>
</evidence>
<organism evidence="2 3">
    <name type="scientific">Drechslerella dactyloides</name>
    <name type="common">Nematode-trapping fungus</name>
    <name type="synonym">Arthrobotrys dactyloides</name>
    <dbReference type="NCBI Taxonomy" id="74499"/>
    <lineage>
        <taxon>Eukaryota</taxon>
        <taxon>Fungi</taxon>
        <taxon>Dikarya</taxon>
        <taxon>Ascomycota</taxon>
        <taxon>Pezizomycotina</taxon>
        <taxon>Orbiliomycetes</taxon>
        <taxon>Orbiliales</taxon>
        <taxon>Orbiliaceae</taxon>
        <taxon>Drechslerella</taxon>
    </lineage>
</organism>
<name>A0AAD6J722_DREDA</name>
<evidence type="ECO:0000313" key="3">
    <source>
        <dbReference type="Proteomes" id="UP001221413"/>
    </source>
</evidence>
<dbReference type="AlphaFoldDB" id="A0AAD6J722"/>
<dbReference type="InterPro" id="IPR029068">
    <property type="entry name" value="Glyas_Bleomycin-R_OHBP_Dase"/>
</dbReference>
<comment type="caution">
    <text evidence="2">The sequence shown here is derived from an EMBL/GenBank/DDBJ whole genome shotgun (WGS) entry which is preliminary data.</text>
</comment>
<protein>
    <recommendedName>
        <fullName evidence="1">Glyoxalase-like domain-containing protein</fullName>
    </recommendedName>
</protein>
<dbReference type="PANTHER" id="PTHR40265">
    <property type="entry name" value="BLL2707 PROTEIN"/>
    <property type="match status" value="1"/>
</dbReference>
<dbReference type="Gene3D" id="3.10.180.10">
    <property type="entry name" value="2,3-Dihydroxybiphenyl 1,2-Dioxygenase, domain 1"/>
    <property type="match status" value="1"/>
</dbReference>
<feature type="domain" description="Glyoxalase-like" evidence="1">
    <location>
        <begin position="18"/>
        <end position="215"/>
    </location>
</feature>
<proteinExistence type="predicted"/>
<evidence type="ECO:0000313" key="2">
    <source>
        <dbReference type="EMBL" id="KAJ6263536.1"/>
    </source>
</evidence>
<dbReference type="Pfam" id="PF13468">
    <property type="entry name" value="Glyoxalase_3"/>
    <property type="match status" value="1"/>
</dbReference>
<accession>A0AAD6J722</accession>
<dbReference type="PANTHER" id="PTHR40265:SF1">
    <property type="entry name" value="GLYOXALASE-LIKE DOMAIN-CONTAINING PROTEIN"/>
    <property type="match status" value="1"/>
</dbReference>
<dbReference type="EMBL" id="JAQGDS010000002">
    <property type="protein sequence ID" value="KAJ6263536.1"/>
    <property type="molecule type" value="Genomic_DNA"/>
</dbReference>
<keyword evidence="3" id="KW-1185">Reference proteome</keyword>